<feature type="compositionally biased region" description="Basic residues" evidence="5">
    <location>
        <begin position="686"/>
        <end position="695"/>
    </location>
</feature>
<dbReference type="SMART" id="SM00666">
    <property type="entry name" value="PB1"/>
    <property type="match status" value="1"/>
</dbReference>
<feature type="compositionally biased region" description="Low complexity" evidence="5">
    <location>
        <begin position="675"/>
        <end position="685"/>
    </location>
</feature>
<sequence length="724" mass="82283">MARGKLIVICQSGGKFTPNSDGSLSYCGGDAHAMSVNTETRFGELKSEIAEMWKYDSNSMAIKYFLPNNKRTLITISSDKDIQRMIDFHEDSATVDVYVMTGDFVVHETSNVSCSRSSRTTVVEPVTTVEAPMNAVEDGEDVGQQKLTRLWENSITGLHQQFNSVNDFRDALRKYSIAHGFAYMFKNNDSRRVSAKCKAEGCPWRVHASKLSTTQLFRIKKMNATHTCGAGTGTTNRSQATKKLVASIVKDKLRDSPNYRPKEIANDIRRDFGIELRYSQVWRGMETAREELQGSYKESYNQLPWLCDKMVEANPGSVATLITRDDLSFHRLFVALHASLFGFEHGCRPLLFLDTMTLKSRYQGELLTATAVDGNEGIFPIAFAIVDIVNDDNWHWFLVQLKSVLPTSQPITFVADRQNGIRMSILEIFNDCHHGYCLHHLTEDLKKDLKGPFTQEVVRVIVAQFYDAAYAPTLEGFKKCTESIKSISPEAYDWIVQSEPEHWANAFFRGARYNHLTSDIAESFYSWMSELPGLPIVQMIDTLRRKMMELIYTRRVDSDQWSTILTPSSEDKLEKEIAKTRSIEVLFSPSSRFEVRDETDAINVVDIDHWDCSCRGWQIIGLPCVHALAVFERTGGNVYDYCSKYFLTEMYRVAYSESINPVPTADRPVHRESSPVRVHPPSVRRPSGRPKKRRIRSEGIVKRPLHCSRCKGQGHNKATCRAPE</sequence>
<dbReference type="PROSITE" id="PS50966">
    <property type="entry name" value="ZF_SWIM"/>
    <property type="match status" value="1"/>
</dbReference>
<dbReference type="InterPro" id="IPR007527">
    <property type="entry name" value="Znf_SWIM"/>
</dbReference>
<evidence type="ECO:0000256" key="3">
    <source>
        <dbReference type="ARBA" id="ARBA00022833"/>
    </source>
</evidence>
<feature type="region of interest" description="Disordered" evidence="5">
    <location>
        <begin position="663"/>
        <end position="698"/>
    </location>
</feature>
<dbReference type="eggNOG" id="ENOG502QR4U">
    <property type="taxonomic scope" value="Eukaryota"/>
</dbReference>
<evidence type="ECO:0000256" key="5">
    <source>
        <dbReference type="SAM" id="MobiDB-lite"/>
    </source>
</evidence>
<dbReference type="InterPro" id="IPR006564">
    <property type="entry name" value="Znf_PMZ"/>
</dbReference>
<evidence type="ECO:0000313" key="7">
    <source>
        <dbReference type="Proteomes" id="UP000189703"/>
    </source>
</evidence>
<evidence type="ECO:0000313" key="8">
    <source>
        <dbReference type="RefSeq" id="XP_010271006.1"/>
    </source>
</evidence>
<dbReference type="SUPFAM" id="SSF54277">
    <property type="entry name" value="CAD &amp; PB1 domains"/>
    <property type="match status" value="1"/>
</dbReference>
<gene>
    <name evidence="8" type="primary">LOC104607156</name>
</gene>
<accession>A0A1U8B4I0</accession>
<name>A0A1U8B4I0_NELNU</name>
<evidence type="ECO:0000256" key="2">
    <source>
        <dbReference type="ARBA" id="ARBA00022771"/>
    </source>
</evidence>
<dbReference type="InterPro" id="IPR004332">
    <property type="entry name" value="Transposase_MuDR"/>
</dbReference>
<dbReference type="PANTHER" id="PTHR31973:SF182">
    <property type="entry name" value="SWIM-TYPE DOMAIN-CONTAINING PROTEIN"/>
    <property type="match status" value="1"/>
</dbReference>
<dbReference type="GeneID" id="104607156"/>
<dbReference type="OMA" id="WHWFLVE"/>
<dbReference type="STRING" id="4432.A0A1U8B4I0"/>
<dbReference type="Pfam" id="PF03108">
    <property type="entry name" value="DBD_Tnp_Mut"/>
    <property type="match status" value="1"/>
</dbReference>
<dbReference type="KEGG" id="nnu:104607156"/>
<reference evidence="8" key="1">
    <citation type="submission" date="2025-08" db="UniProtKB">
        <authorList>
            <consortium name="RefSeq"/>
        </authorList>
    </citation>
    <scope>IDENTIFICATION</scope>
</reference>
<proteinExistence type="predicted"/>
<evidence type="ECO:0000256" key="4">
    <source>
        <dbReference type="PROSITE-ProRule" id="PRU00325"/>
    </source>
</evidence>
<dbReference type="AlphaFoldDB" id="A0A1U8B4I0"/>
<organism evidence="7 8">
    <name type="scientific">Nelumbo nucifera</name>
    <name type="common">Sacred lotus</name>
    <dbReference type="NCBI Taxonomy" id="4432"/>
    <lineage>
        <taxon>Eukaryota</taxon>
        <taxon>Viridiplantae</taxon>
        <taxon>Streptophyta</taxon>
        <taxon>Embryophyta</taxon>
        <taxon>Tracheophyta</taxon>
        <taxon>Spermatophyta</taxon>
        <taxon>Magnoliopsida</taxon>
        <taxon>Proteales</taxon>
        <taxon>Nelumbonaceae</taxon>
        <taxon>Nelumbo</taxon>
    </lineage>
</organism>
<protein>
    <submittedName>
        <fullName evidence="8">Uncharacterized protein LOC104607156</fullName>
    </submittedName>
</protein>
<keyword evidence="3" id="KW-0862">Zinc</keyword>
<keyword evidence="1" id="KW-0479">Metal-binding</keyword>
<dbReference type="RefSeq" id="XP_010271006.1">
    <property type="nucleotide sequence ID" value="XM_010272704.2"/>
</dbReference>
<dbReference type="Pfam" id="PF00564">
    <property type="entry name" value="PB1"/>
    <property type="match status" value="1"/>
</dbReference>
<dbReference type="Proteomes" id="UP000189703">
    <property type="component" value="Unplaced"/>
</dbReference>
<evidence type="ECO:0000259" key="6">
    <source>
        <dbReference type="PROSITE" id="PS50966"/>
    </source>
</evidence>
<evidence type="ECO:0000256" key="1">
    <source>
        <dbReference type="ARBA" id="ARBA00022723"/>
    </source>
</evidence>
<dbReference type="InterPro" id="IPR018289">
    <property type="entry name" value="MULE_transposase_dom"/>
</dbReference>
<keyword evidence="7" id="KW-1185">Reference proteome</keyword>
<dbReference type="CDD" id="cd06410">
    <property type="entry name" value="PB1_UP2"/>
    <property type="match status" value="1"/>
</dbReference>
<dbReference type="OrthoDB" id="125347at2759"/>
<dbReference type="Pfam" id="PF10551">
    <property type="entry name" value="MULE"/>
    <property type="match status" value="1"/>
</dbReference>
<dbReference type="PANTHER" id="PTHR31973">
    <property type="entry name" value="POLYPROTEIN, PUTATIVE-RELATED"/>
    <property type="match status" value="1"/>
</dbReference>
<dbReference type="GO" id="GO:0008270">
    <property type="term" value="F:zinc ion binding"/>
    <property type="evidence" value="ECO:0007669"/>
    <property type="project" value="UniProtKB-KW"/>
</dbReference>
<dbReference type="InParanoid" id="A0A1U8B4I0"/>
<dbReference type="SMART" id="SM00575">
    <property type="entry name" value="ZnF_PMZ"/>
    <property type="match status" value="1"/>
</dbReference>
<keyword evidence="2 4" id="KW-0863">Zinc-finger</keyword>
<dbReference type="InterPro" id="IPR000270">
    <property type="entry name" value="PB1_dom"/>
</dbReference>
<dbReference type="Pfam" id="PF04434">
    <property type="entry name" value="SWIM"/>
    <property type="match status" value="1"/>
</dbReference>
<feature type="domain" description="SWIM-type" evidence="6">
    <location>
        <begin position="593"/>
        <end position="635"/>
    </location>
</feature>